<organism evidence="6 7">
    <name type="scientific">Riccia sorocarpa</name>
    <dbReference type="NCBI Taxonomy" id="122646"/>
    <lineage>
        <taxon>Eukaryota</taxon>
        <taxon>Viridiplantae</taxon>
        <taxon>Streptophyta</taxon>
        <taxon>Embryophyta</taxon>
        <taxon>Marchantiophyta</taxon>
        <taxon>Marchantiopsida</taxon>
        <taxon>Marchantiidae</taxon>
        <taxon>Marchantiales</taxon>
        <taxon>Ricciaceae</taxon>
        <taxon>Riccia</taxon>
    </lineage>
</organism>
<keyword evidence="3" id="KW-0812">Transmembrane</keyword>
<proteinExistence type="inferred from homology"/>
<dbReference type="Pfam" id="PF03016">
    <property type="entry name" value="Exostosin_GT47"/>
    <property type="match status" value="1"/>
</dbReference>
<dbReference type="AlphaFoldDB" id="A0ABD3GEM1"/>
<reference evidence="6 7" key="1">
    <citation type="submission" date="2024-09" db="EMBL/GenBank/DDBJ databases">
        <title>Chromosome-scale assembly of Riccia sorocarpa.</title>
        <authorList>
            <person name="Paukszto L."/>
        </authorList>
    </citation>
    <scope>NUCLEOTIDE SEQUENCE [LARGE SCALE GENOMIC DNA]</scope>
    <source>
        <strain evidence="6">LP-2024</strain>
        <tissue evidence="6">Aerial parts of the thallus</tissue>
    </source>
</reference>
<dbReference type="EMBL" id="JBJQOH010000008">
    <property type="protein sequence ID" value="KAL3677628.1"/>
    <property type="molecule type" value="Genomic_DNA"/>
</dbReference>
<evidence type="ECO:0000256" key="1">
    <source>
        <dbReference type="ARBA" id="ARBA00004323"/>
    </source>
</evidence>
<sequence>MGNVFRVYTYEDGNSSFLRAGPLTGIYATEGLFLTKLMHSQFIQENPLNAHMFFLPYSVAEMVDTLYVEDFIRYVSSNRSDHFFVSSNDWGPATAREHKQLNTNAIEVACNANSSEEFVLGRDASLTEIYLHSKPLEVGGPPASSRAILAFFAGQMHGHVRPILLKHWTDKDPQMKIFEHVPPLNRSGVLEYIIHEAQQVLPLPSWLRGQHREM</sequence>
<comment type="caution">
    <text evidence="6">The sequence shown here is derived from an EMBL/GenBank/DDBJ whole genome shotgun (WGS) entry which is preliminary data.</text>
</comment>
<dbReference type="InterPro" id="IPR040911">
    <property type="entry name" value="Exostosin_GT47"/>
</dbReference>
<evidence type="ECO:0000256" key="3">
    <source>
        <dbReference type="ARBA" id="ARBA00022968"/>
    </source>
</evidence>
<evidence type="ECO:0000256" key="4">
    <source>
        <dbReference type="ARBA" id="ARBA00023034"/>
    </source>
</evidence>
<keyword evidence="7" id="KW-1185">Reference proteome</keyword>
<dbReference type="InterPro" id="IPR004263">
    <property type="entry name" value="Exostosin"/>
</dbReference>
<name>A0ABD3GEM1_9MARC</name>
<comment type="subcellular location">
    <subcellularLocation>
        <location evidence="1">Golgi apparatus membrane</location>
        <topology evidence="1">Single-pass type II membrane protein</topology>
    </subcellularLocation>
</comment>
<keyword evidence="4" id="KW-0333">Golgi apparatus</keyword>
<feature type="domain" description="Exostosin GT47" evidence="5">
    <location>
        <begin position="3"/>
        <end position="180"/>
    </location>
</feature>
<evidence type="ECO:0000313" key="7">
    <source>
        <dbReference type="Proteomes" id="UP001633002"/>
    </source>
</evidence>
<dbReference type="Proteomes" id="UP001633002">
    <property type="component" value="Unassembled WGS sequence"/>
</dbReference>
<evidence type="ECO:0000256" key="2">
    <source>
        <dbReference type="ARBA" id="ARBA00010271"/>
    </source>
</evidence>
<dbReference type="PANTHER" id="PTHR11062">
    <property type="entry name" value="EXOSTOSIN HEPARAN SULFATE GLYCOSYLTRANSFERASE -RELATED"/>
    <property type="match status" value="1"/>
</dbReference>
<evidence type="ECO:0000259" key="5">
    <source>
        <dbReference type="Pfam" id="PF03016"/>
    </source>
</evidence>
<evidence type="ECO:0000313" key="6">
    <source>
        <dbReference type="EMBL" id="KAL3677628.1"/>
    </source>
</evidence>
<protein>
    <recommendedName>
        <fullName evidence="5">Exostosin GT47 domain-containing protein</fullName>
    </recommendedName>
</protein>
<dbReference type="PANTHER" id="PTHR11062:SF59">
    <property type="entry name" value="EXOSTOSIN FAMILY PROTEIN"/>
    <property type="match status" value="1"/>
</dbReference>
<comment type="similarity">
    <text evidence="2">Belongs to the glycosyltransferase 47 family.</text>
</comment>
<keyword evidence="3" id="KW-0735">Signal-anchor</keyword>
<gene>
    <name evidence="6" type="ORF">R1sor_027576</name>
</gene>
<dbReference type="GO" id="GO:0000139">
    <property type="term" value="C:Golgi membrane"/>
    <property type="evidence" value="ECO:0007669"/>
    <property type="project" value="UniProtKB-SubCell"/>
</dbReference>
<accession>A0ABD3GEM1</accession>